<dbReference type="OrthoDB" id="6949641at2"/>
<comment type="caution">
    <text evidence="1">The sequence shown here is derived from an EMBL/GenBank/DDBJ whole genome shotgun (WGS) entry which is preliminary data.</text>
</comment>
<dbReference type="RefSeq" id="WP_037059281.1">
    <property type="nucleotide sequence ID" value="NZ_AMWJ02000002.1"/>
</dbReference>
<gene>
    <name evidence="1" type="ORF">CSV86_014780</name>
</gene>
<evidence type="ECO:0000313" key="2">
    <source>
        <dbReference type="Proteomes" id="UP000010448"/>
    </source>
</evidence>
<accession>A0A7K4EGB0</accession>
<proteinExistence type="predicted"/>
<keyword evidence="2" id="KW-1185">Reference proteome</keyword>
<sequence length="74" mass="8242">MTTIIQDRFDSGAQVSLEMDKNEGELFVFHCPAGQGCKVSKWPLDSYHMPIAMAHYEQCLELERAAFEACSASA</sequence>
<protein>
    <submittedName>
        <fullName evidence="1">Uncharacterized protein</fullName>
    </submittedName>
</protein>
<evidence type="ECO:0000313" key="1">
    <source>
        <dbReference type="EMBL" id="NNJ16391.1"/>
    </source>
</evidence>
<dbReference type="Proteomes" id="UP000010448">
    <property type="component" value="Unassembled WGS sequence"/>
</dbReference>
<reference evidence="1 2" key="1">
    <citation type="journal article" date="2013" name="Genome Announc.">
        <title>Genome Sequence of Naphthalene-Degrading Soil Bacterium Pseudomonas putida CSV86.</title>
        <authorList>
            <person name="Phale P.S."/>
            <person name="Paliwal V."/>
            <person name="Raju S.C."/>
            <person name="Modak A."/>
            <person name="Purohit H.J."/>
        </authorList>
    </citation>
    <scope>NUCLEOTIDE SEQUENCE [LARGE SCALE GENOMIC DNA]</scope>
    <source>
        <strain evidence="1 2">CSV86</strain>
    </source>
</reference>
<name>A0A7K4EGB0_9PSED</name>
<dbReference type="AlphaFoldDB" id="A0A7K4EGB0"/>
<dbReference type="EMBL" id="AMWJ02000002">
    <property type="protein sequence ID" value="NNJ16391.1"/>
    <property type="molecule type" value="Genomic_DNA"/>
</dbReference>
<organism evidence="1 2">
    <name type="scientific">Pseudomonas bharatica CSV86</name>
    <dbReference type="NCBI Taxonomy" id="1005395"/>
    <lineage>
        <taxon>Bacteria</taxon>
        <taxon>Pseudomonadati</taxon>
        <taxon>Pseudomonadota</taxon>
        <taxon>Gammaproteobacteria</taxon>
        <taxon>Pseudomonadales</taxon>
        <taxon>Pseudomonadaceae</taxon>
        <taxon>Pseudomonas</taxon>
        <taxon>Pseudomonas bharatica</taxon>
    </lineage>
</organism>